<dbReference type="GO" id="GO:0047522">
    <property type="term" value="F:15-oxoprostaglandin 13-reductase [NAD(P)+] activity"/>
    <property type="evidence" value="ECO:0007669"/>
    <property type="project" value="TreeGrafter"/>
</dbReference>
<name>A0A834I5W5_RHYFE</name>
<sequence>WKKNYRRFPKGVGGEISSTVLSQMNTFGRVSVCGSISGYNDEKPKRSLEDAVLQFHIATKQLQIEDFKVARWLDRWIEGVNQNLKWIQEGKLKYREKVTEGFGNMFYAFTDMLKGGNLGKAIVKV</sequence>
<protein>
    <recommendedName>
        <fullName evidence="3">NADP-dependent oxidoreductase</fullName>
    </recommendedName>
</protein>
<dbReference type="InterPro" id="IPR045010">
    <property type="entry name" value="MDR_fam"/>
</dbReference>
<comment type="caution">
    <text evidence="1">The sequence shown here is derived from an EMBL/GenBank/DDBJ whole genome shotgun (WGS) entry which is preliminary data.</text>
</comment>
<dbReference type="Gene3D" id="3.40.50.720">
    <property type="entry name" value="NAD(P)-binding Rossmann-like Domain"/>
    <property type="match status" value="1"/>
</dbReference>
<feature type="non-terminal residue" evidence="1">
    <location>
        <position position="1"/>
    </location>
</feature>
<accession>A0A834I5W5</accession>
<organism evidence="1 2">
    <name type="scientific">Rhynchophorus ferrugineus</name>
    <name type="common">Red palm weevil</name>
    <name type="synonym">Curculio ferrugineus</name>
    <dbReference type="NCBI Taxonomy" id="354439"/>
    <lineage>
        <taxon>Eukaryota</taxon>
        <taxon>Metazoa</taxon>
        <taxon>Ecdysozoa</taxon>
        <taxon>Arthropoda</taxon>
        <taxon>Hexapoda</taxon>
        <taxon>Insecta</taxon>
        <taxon>Pterygota</taxon>
        <taxon>Neoptera</taxon>
        <taxon>Endopterygota</taxon>
        <taxon>Coleoptera</taxon>
        <taxon>Polyphaga</taxon>
        <taxon>Cucujiformia</taxon>
        <taxon>Curculionidae</taxon>
        <taxon>Dryophthorinae</taxon>
        <taxon>Rhynchophorus</taxon>
    </lineage>
</organism>
<dbReference type="InterPro" id="IPR011032">
    <property type="entry name" value="GroES-like_sf"/>
</dbReference>
<evidence type="ECO:0008006" key="3">
    <source>
        <dbReference type="Google" id="ProtNLM"/>
    </source>
</evidence>
<dbReference type="PANTHER" id="PTHR43205">
    <property type="entry name" value="PROSTAGLANDIN REDUCTASE"/>
    <property type="match status" value="1"/>
</dbReference>
<proteinExistence type="predicted"/>
<dbReference type="GO" id="GO:0006693">
    <property type="term" value="P:prostaglandin metabolic process"/>
    <property type="evidence" value="ECO:0007669"/>
    <property type="project" value="TreeGrafter"/>
</dbReference>
<dbReference type="SUPFAM" id="SSF51735">
    <property type="entry name" value="NAD(P)-binding Rossmann-fold domains"/>
    <property type="match status" value="1"/>
</dbReference>
<dbReference type="Gene3D" id="3.90.180.10">
    <property type="entry name" value="Medium-chain alcohol dehydrogenases, catalytic domain"/>
    <property type="match status" value="1"/>
</dbReference>
<dbReference type="EMBL" id="JAACXV010013520">
    <property type="protein sequence ID" value="KAF7273247.1"/>
    <property type="molecule type" value="Genomic_DNA"/>
</dbReference>
<dbReference type="AlphaFoldDB" id="A0A834I5W5"/>
<keyword evidence="2" id="KW-1185">Reference proteome</keyword>
<dbReference type="SUPFAM" id="SSF50129">
    <property type="entry name" value="GroES-like"/>
    <property type="match status" value="1"/>
</dbReference>
<evidence type="ECO:0000313" key="2">
    <source>
        <dbReference type="Proteomes" id="UP000625711"/>
    </source>
</evidence>
<dbReference type="InterPro" id="IPR036291">
    <property type="entry name" value="NAD(P)-bd_dom_sf"/>
</dbReference>
<dbReference type="PANTHER" id="PTHR43205:SF7">
    <property type="entry name" value="PROSTAGLANDIN REDUCTASE 1"/>
    <property type="match status" value="1"/>
</dbReference>
<gene>
    <name evidence="1" type="ORF">GWI33_014035</name>
</gene>
<reference evidence="1" key="1">
    <citation type="submission" date="2020-08" db="EMBL/GenBank/DDBJ databases">
        <title>Genome sequencing and assembly of the red palm weevil Rhynchophorus ferrugineus.</title>
        <authorList>
            <person name="Dias G.B."/>
            <person name="Bergman C.M."/>
            <person name="Manee M."/>
        </authorList>
    </citation>
    <scope>NUCLEOTIDE SEQUENCE</scope>
    <source>
        <strain evidence="1">AA-2017</strain>
        <tissue evidence="1">Whole larva</tissue>
    </source>
</reference>
<dbReference type="Proteomes" id="UP000625711">
    <property type="component" value="Unassembled WGS sequence"/>
</dbReference>
<evidence type="ECO:0000313" key="1">
    <source>
        <dbReference type="EMBL" id="KAF7273247.1"/>
    </source>
</evidence>
<dbReference type="OrthoDB" id="809632at2759"/>